<evidence type="ECO:0000313" key="1">
    <source>
        <dbReference type="EMBL" id="THU81436.1"/>
    </source>
</evidence>
<name>A0A4S8KZF2_DENBC</name>
<proteinExistence type="predicted"/>
<reference evidence="1 2" key="1">
    <citation type="journal article" date="2019" name="Nat. Ecol. Evol.">
        <title>Megaphylogeny resolves global patterns of mushroom evolution.</title>
        <authorList>
            <person name="Varga T."/>
            <person name="Krizsan K."/>
            <person name="Foldi C."/>
            <person name="Dima B."/>
            <person name="Sanchez-Garcia M."/>
            <person name="Sanchez-Ramirez S."/>
            <person name="Szollosi G.J."/>
            <person name="Szarkandi J.G."/>
            <person name="Papp V."/>
            <person name="Albert L."/>
            <person name="Andreopoulos W."/>
            <person name="Angelini C."/>
            <person name="Antonin V."/>
            <person name="Barry K.W."/>
            <person name="Bougher N.L."/>
            <person name="Buchanan P."/>
            <person name="Buyck B."/>
            <person name="Bense V."/>
            <person name="Catcheside P."/>
            <person name="Chovatia M."/>
            <person name="Cooper J."/>
            <person name="Damon W."/>
            <person name="Desjardin D."/>
            <person name="Finy P."/>
            <person name="Geml J."/>
            <person name="Haridas S."/>
            <person name="Hughes K."/>
            <person name="Justo A."/>
            <person name="Karasinski D."/>
            <person name="Kautmanova I."/>
            <person name="Kiss B."/>
            <person name="Kocsube S."/>
            <person name="Kotiranta H."/>
            <person name="LaButti K.M."/>
            <person name="Lechner B.E."/>
            <person name="Liimatainen K."/>
            <person name="Lipzen A."/>
            <person name="Lukacs Z."/>
            <person name="Mihaltcheva S."/>
            <person name="Morgado L.N."/>
            <person name="Niskanen T."/>
            <person name="Noordeloos M.E."/>
            <person name="Ohm R.A."/>
            <person name="Ortiz-Santana B."/>
            <person name="Ovrebo C."/>
            <person name="Racz N."/>
            <person name="Riley R."/>
            <person name="Savchenko A."/>
            <person name="Shiryaev A."/>
            <person name="Soop K."/>
            <person name="Spirin V."/>
            <person name="Szebenyi C."/>
            <person name="Tomsovsky M."/>
            <person name="Tulloss R.E."/>
            <person name="Uehling J."/>
            <person name="Grigoriev I.V."/>
            <person name="Vagvolgyi C."/>
            <person name="Papp T."/>
            <person name="Martin F.M."/>
            <person name="Miettinen O."/>
            <person name="Hibbett D.S."/>
            <person name="Nagy L.G."/>
        </authorList>
    </citation>
    <scope>NUCLEOTIDE SEQUENCE [LARGE SCALE GENOMIC DNA]</scope>
    <source>
        <strain evidence="1 2">CBS 962.96</strain>
    </source>
</reference>
<dbReference type="Proteomes" id="UP000297245">
    <property type="component" value="Unassembled WGS sequence"/>
</dbReference>
<sequence>FKQEHPQVNTHCLRKNRKMDARVLNFIGRTLPRSDKGDYEYYCCVMLALFKPWKSGSELKNIGQTWEEAFNVHEFTSAQIKLMQNFNLRYECNDARDDYSTLRKRGQK</sequence>
<gene>
    <name evidence="1" type="ORF">K435DRAFT_586168</name>
</gene>
<accession>A0A4S8KZF2</accession>
<keyword evidence="2" id="KW-1185">Reference proteome</keyword>
<dbReference type="EMBL" id="ML179809">
    <property type="protein sequence ID" value="THU81436.1"/>
    <property type="molecule type" value="Genomic_DNA"/>
</dbReference>
<feature type="non-terminal residue" evidence="1">
    <location>
        <position position="1"/>
    </location>
</feature>
<dbReference type="AlphaFoldDB" id="A0A4S8KZF2"/>
<feature type="non-terminal residue" evidence="1">
    <location>
        <position position="108"/>
    </location>
</feature>
<protein>
    <submittedName>
        <fullName evidence="1">Uncharacterized protein</fullName>
    </submittedName>
</protein>
<dbReference type="OrthoDB" id="3259294at2759"/>
<evidence type="ECO:0000313" key="2">
    <source>
        <dbReference type="Proteomes" id="UP000297245"/>
    </source>
</evidence>
<organism evidence="1 2">
    <name type="scientific">Dendrothele bispora (strain CBS 962.96)</name>
    <dbReference type="NCBI Taxonomy" id="1314807"/>
    <lineage>
        <taxon>Eukaryota</taxon>
        <taxon>Fungi</taxon>
        <taxon>Dikarya</taxon>
        <taxon>Basidiomycota</taxon>
        <taxon>Agaricomycotina</taxon>
        <taxon>Agaricomycetes</taxon>
        <taxon>Agaricomycetidae</taxon>
        <taxon>Agaricales</taxon>
        <taxon>Agaricales incertae sedis</taxon>
        <taxon>Dendrothele</taxon>
    </lineage>
</organism>